<dbReference type="Gene3D" id="3.40.50.2300">
    <property type="match status" value="1"/>
</dbReference>
<keyword evidence="3 8" id="KW-0597">Phosphoprotein</keyword>
<dbReference type="InterPro" id="IPR009057">
    <property type="entry name" value="Homeodomain-like_sf"/>
</dbReference>
<keyword evidence="5" id="KW-0805">Transcription regulation</keyword>
<dbReference type="CDD" id="cd17536">
    <property type="entry name" value="REC_YesN-like"/>
    <property type="match status" value="1"/>
</dbReference>
<keyword evidence="6" id="KW-0238">DNA-binding</keyword>
<feature type="modified residue" description="4-aspartylphosphate" evidence="8">
    <location>
        <position position="56"/>
    </location>
</feature>
<dbReference type="RefSeq" id="WP_231416481.1">
    <property type="nucleotide sequence ID" value="NZ_CP126446.1"/>
</dbReference>
<dbReference type="PANTHER" id="PTHR42713:SF3">
    <property type="entry name" value="TRANSCRIPTIONAL REGULATORY PROTEIN HPTR"/>
    <property type="match status" value="1"/>
</dbReference>
<evidence type="ECO:0000313" key="12">
    <source>
        <dbReference type="Proteomes" id="UP001236652"/>
    </source>
</evidence>
<dbReference type="Pfam" id="PF00072">
    <property type="entry name" value="Response_reg"/>
    <property type="match status" value="1"/>
</dbReference>
<dbReference type="SUPFAM" id="SSF52172">
    <property type="entry name" value="CheY-like"/>
    <property type="match status" value="1"/>
</dbReference>
<keyword evidence="2" id="KW-0963">Cytoplasm</keyword>
<organism evidence="11 12">
    <name type="scientific">Pontibacillus chungwhensis</name>
    <dbReference type="NCBI Taxonomy" id="265426"/>
    <lineage>
        <taxon>Bacteria</taxon>
        <taxon>Bacillati</taxon>
        <taxon>Bacillota</taxon>
        <taxon>Bacilli</taxon>
        <taxon>Bacillales</taxon>
        <taxon>Bacillaceae</taxon>
        <taxon>Pontibacillus</taxon>
    </lineage>
</organism>
<dbReference type="Gene3D" id="1.10.10.60">
    <property type="entry name" value="Homeodomain-like"/>
    <property type="match status" value="2"/>
</dbReference>
<dbReference type="SMART" id="SM00448">
    <property type="entry name" value="REC"/>
    <property type="match status" value="1"/>
</dbReference>
<proteinExistence type="predicted"/>
<gene>
    <name evidence="11" type="ORF">QNI29_10750</name>
</gene>
<dbReference type="PROSITE" id="PS01124">
    <property type="entry name" value="HTH_ARAC_FAMILY_2"/>
    <property type="match status" value="1"/>
</dbReference>
<evidence type="ECO:0000259" key="9">
    <source>
        <dbReference type="PROSITE" id="PS01124"/>
    </source>
</evidence>
<keyword evidence="4" id="KW-0902">Two-component regulatory system</keyword>
<dbReference type="PANTHER" id="PTHR42713">
    <property type="entry name" value="HISTIDINE KINASE-RELATED"/>
    <property type="match status" value="1"/>
</dbReference>
<dbReference type="EMBL" id="CP126446">
    <property type="protein sequence ID" value="WIF96236.1"/>
    <property type="molecule type" value="Genomic_DNA"/>
</dbReference>
<evidence type="ECO:0000256" key="1">
    <source>
        <dbReference type="ARBA" id="ARBA00004496"/>
    </source>
</evidence>
<keyword evidence="12" id="KW-1185">Reference proteome</keyword>
<accession>A0ABY8UX78</accession>
<feature type="domain" description="HTH araC/xylS-type" evidence="9">
    <location>
        <begin position="248"/>
        <end position="347"/>
    </location>
</feature>
<sequence length="351" mass="40732">MMYKVLIVDDEKLIKRSLSALLKKHSTGFQLVGEAKDGEEALELVQMHHPHLIITDIRMPKLNGLDFIQKARSLNQQIKFMILSGYDEFTYAQQALRYGVNDFLLKPIKPELFLTALETVRNEIELESPSKAERQEQLSFITLTAEDISHLIWMLEEQELVSKVKETHAYLLQKHTTQLTMKGFYEDLVTYVSSTLEKRVKEMKNVIIPEITFPYGSDELHNRFLTYCQEWMILLKQVRNIGHKTTILNGVDYINTHFADHALTLQKVATIVGMSPSYFSMEFKKEMGESYKCYVTKLRIEKAKTLLKNPLSKSYDIAESVGYGDYPHFTKTFKKSTGYTPTQFRKRFGID</sequence>
<dbReference type="InterPro" id="IPR051552">
    <property type="entry name" value="HptR"/>
</dbReference>
<evidence type="ECO:0000256" key="6">
    <source>
        <dbReference type="ARBA" id="ARBA00023125"/>
    </source>
</evidence>
<name>A0ABY8UX78_9BACI</name>
<dbReference type="InterPro" id="IPR011006">
    <property type="entry name" value="CheY-like_superfamily"/>
</dbReference>
<reference evidence="11 12" key="1">
    <citation type="submission" date="2023-05" db="EMBL/GenBank/DDBJ databases">
        <title>Comparative genomics reveals the evidence of polycyclic aromatic hydrocarbons degradation in moderately halophilic genus Pontibacillus.</title>
        <authorList>
            <person name="Yang H."/>
            <person name="Qian Z."/>
        </authorList>
    </citation>
    <scope>NUCLEOTIDE SEQUENCE [LARGE SCALE GENOMIC DNA]</scope>
    <source>
        <strain evidence="12">HN14</strain>
    </source>
</reference>
<evidence type="ECO:0000256" key="5">
    <source>
        <dbReference type="ARBA" id="ARBA00023015"/>
    </source>
</evidence>
<comment type="subcellular location">
    <subcellularLocation>
        <location evidence="1">Cytoplasm</location>
    </subcellularLocation>
</comment>
<evidence type="ECO:0000313" key="11">
    <source>
        <dbReference type="EMBL" id="WIF96236.1"/>
    </source>
</evidence>
<dbReference type="InterPro" id="IPR001789">
    <property type="entry name" value="Sig_transdc_resp-reg_receiver"/>
</dbReference>
<dbReference type="InterPro" id="IPR018060">
    <property type="entry name" value="HTH_AraC"/>
</dbReference>
<evidence type="ECO:0000256" key="3">
    <source>
        <dbReference type="ARBA" id="ARBA00022553"/>
    </source>
</evidence>
<keyword evidence="7" id="KW-0804">Transcription</keyword>
<dbReference type="SUPFAM" id="SSF46689">
    <property type="entry name" value="Homeodomain-like"/>
    <property type="match status" value="2"/>
</dbReference>
<dbReference type="SMART" id="SM00342">
    <property type="entry name" value="HTH_ARAC"/>
    <property type="match status" value="1"/>
</dbReference>
<feature type="domain" description="Response regulatory" evidence="10">
    <location>
        <begin position="4"/>
        <end position="121"/>
    </location>
</feature>
<evidence type="ECO:0000256" key="2">
    <source>
        <dbReference type="ARBA" id="ARBA00022490"/>
    </source>
</evidence>
<evidence type="ECO:0000256" key="4">
    <source>
        <dbReference type="ARBA" id="ARBA00023012"/>
    </source>
</evidence>
<evidence type="ECO:0000256" key="7">
    <source>
        <dbReference type="ARBA" id="ARBA00023163"/>
    </source>
</evidence>
<dbReference type="PROSITE" id="PS50110">
    <property type="entry name" value="RESPONSE_REGULATORY"/>
    <property type="match status" value="1"/>
</dbReference>
<evidence type="ECO:0000256" key="8">
    <source>
        <dbReference type="PROSITE-ProRule" id="PRU00169"/>
    </source>
</evidence>
<protein>
    <submittedName>
        <fullName evidence="11">Response regulator</fullName>
    </submittedName>
</protein>
<evidence type="ECO:0000259" key="10">
    <source>
        <dbReference type="PROSITE" id="PS50110"/>
    </source>
</evidence>
<dbReference type="Pfam" id="PF12833">
    <property type="entry name" value="HTH_18"/>
    <property type="match status" value="1"/>
</dbReference>
<dbReference type="Proteomes" id="UP001236652">
    <property type="component" value="Chromosome"/>
</dbReference>